<dbReference type="GO" id="GO:0008061">
    <property type="term" value="F:chitin binding"/>
    <property type="evidence" value="ECO:0007669"/>
    <property type="project" value="InterPro"/>
</dbReference>
<protein>
    <submittedName>
        <fullName evidence="5">Putative glycosyl hydrolase</fullName>
    </submittedName>
</protein>
<dbReference type="Pfam" id="PF00704">
    <property type="entry name" value="Glyco_hydro_18"/>
    <property type="match status" value="1"/>
</dbReference>
<dbReference type="CDD" id="cd00118">
    <property type="entry name" value="LysM"/>
    <property type="match status" value="3"/>
</dbReference>
<gene>
    <name evidence="5" type="ORF">M670_04009</name>
</gene>
<dbReference type="Gene3D" id="3.20.20.80">
    <property type="entry name" value="Glycosidases"/>
    <property type="match status" value="1"/>
</dbReference>
<dbReference type="GO" id="GO:0070492">
    <property type="term" value="F:oligosaccharide binding"/>
    <property type="evidence" value="ECO:0007669"/>
    <property type="project" value="TreeGrafter"/>
</dbReference>
<dbReference type="Pfam" id="PF01476">
    <property type="entry name" value="LysM"/>
    <property type="match status" value="3"/>
</dbReference>
<dbReference type="Gene3D" id="3.10.50.10">
    <property type="match status" value="1"/>
</dbReference>
<dbReference type="InterPro" id="IPR001223">
    <property type="entry name" value="Glyco_hydro18_cat"/>
</dbReference>
<evidence type="ECO:0000256" key="1">
    <source>
        <dbReference type="ARBA" id="ARBA00022801"/>
    </source>
</evidence>
<dbReference type="SMART" id="SM00636">
    <property type="entry name" value="Glyco_18"/>
    <property type="match status" value="1"/>
</dbReference>
<dbReference type="GO" id="GO:0012505">
    <property type="term" value="C:endomembrane system"/>
    <property type="evidence" value="ECO:0007669"/>
    <property type="project" value="TreeGrafter"/>
</dbReference>
<feature type="domain" description="LysM" evidence="3">
    <location>
        <begin position="98"/>
        <end position="142"/>
    </location>
</feature>
<dbReference type="InterPro" id="IPR036779">
    <property type="entry name" value="LysM_dom_sf"/>
</dbReference>
<keyword evidence="1 5" id="KW-0378">Hydrolase</keyword>
<dbReference type="CDD" id="cd02874">
    <property type="entry name" value="GH18_CFLE_spore_hydrolase"/>
    <property type="match status" value="1"/>
</dbReference>
<dbReference type="PATRIC" id="fig|1348973.3.peg.3891"/>
<dbReference type="Gene3D" id="3.10.350.10">
    <property type="entry name" value="LysM domain"/>
    <property type="match status" value="3"/>
</dbReference>
<comment type="caution">
    <text evidence="5">The sequence shown here is derived from an EMBL/GenBank/DDBJ whole genome shotgun (WGS) entry which is preliminary data.</text>
</comment>
<dbReference type="InterPro" id="IPR041704">
    <property type="entry name" value="CFLE_GH18"/>
</dbReference>
<feature type="domain" description="GH18" evidence="4">
    <location>
        <begin position="151"/>
        <end position="468"/>
    </location>
</feature>
<reference evidence="5 6" key="1">
    <citation type="submission" date="2014-04" db="EMBL/GenBank/DDBJ databases">
        <title>Draft genome sequence of Bacillus azotoformans MEV2011, a (co-) denitrifying strain unable to grow in the presence of oxygen.</title>
        <authorList>
            <person name="Nielsen M."/>
            <person name="Schreiber L."/>
            <person name="Finster K."/>
            <person name="Schramm A."/>
        </authorList>
    </citation>
    <scope>NUCLEOTIDE SEQUENCE [LARGE SCALE GENOMIC DNA]</scope>
    <source>
        <strain evidence="5 6">MEV2011</strain>
    </source>
</reference>
<dbReference type="GO" id="GO:0016798">
    <property type="term" value="F:hydrolase activity, acting on glycosyl bonds"/>
    <property type="evidence" value="ECO:0007669"/>
    <property type="project" value="UniProtKB-KW"/>
</dbReference>
<organism evidence="5 6">
    <name type="scientific">Schinkia azotoformans MEV2011</name>
    <dbReference type="NCBI Taxonomy" id="1348973"/>
    <lineage>
        <taxon>Bacteria</taxon>
        <taxon>Bacillati</taxon>
        <taxon>Bacillota</taxon>
        <taxon>Bacilli</taxon>
        <taxon>Bacillales</taxon>
        <taxon>Bacillaceae</taxon>
        <taxon>Calidifontibacillus/Schinkia group</taxon>
        <taxon>Schinkia</taxon>
    </lineage>
</organism>
<evidence type="ECO:0000259" key="3">
    <source>
        <dbReference type="PROSITE" id="PS51782"/>
    </source>
</evidence>
<dbReference type="OrthoDB" id="9769314at2"/>
<dbReference type="InterPro" id="IPR011583">
    <property type="entry name" value="Chitinase_II/V-like_cat"/>
</dbReference>
<keyword evidence="2" id="KW-0326">Glycosidase</keyword>
<dbReference type="PROSITE" id="PS51782">
    <property type="entry name" value="LYSM"/>
    <property type="match status" value="3"/>
</dbReference>
<dbReference type="PANTHER" id="PTHR46066">
    <property type="entry name" value="CHITINASE DOMAIN-CONTAINING PROTEIN 1 FAMILY MEMBER"/>
    <property type="match status" value="1"/>
</dbReference>
<evidence type="ECO:0000256" key="2">
    <source>
        <dbReference type="ARBA" id="ARBA00023295"/>
    </source>
</evidence>
<dbReference type="RefSeq" id="WP_035197672.1">
    <property type="nucleotide sequence ID" value="NZ_JJRY01000022.1"/>
</dbReference>
<dbReference type="PROSITE" id="PS51910">
    <property type="entry name" value="GH18_2"/>
    <property type="match status" value="1"/>
</dbReference>
<name>A0A072NIN9_SCHAZ</name>
<dbReference type="SUPFAM" id="SSF51445">
    <property type="entry name" value="(Trans)glycosidases"/>
    <property type="match status" value="1"/>
</dbReference>
<evidence type="ECO:0000313" key="6">
    <source>
        <dbReference type="Proteomes" id="UP000027936"/>
    </source>
</evidence>
<dbReference type="InterPro" id="IPR029070">
    <property type="entry name" value="Chitinase_insertion_sf"/>
</dbReference>
<evidence type="ECO:0000259" key="4">
    <source>
        <dbReference type="PROSITE" id="PS51910"/>
    </source>
</evidence>
<accession>A0A072NIN9</accession>
<feature type="domain" description="LysM" evidence="3">
    <location>
        <begin position="2"/>
        <end position="46"/>
    </location>
</feature>
<dbReference type="SMART" id="SM00257">
    <property type="entry name" value="LysM"/>
    <property type="match status" value="3"/>
</dbReference>
<dbReference type="AlphaFoldDB" id="A0A072NIN9"/>
<dbReference type="SUPFAM" id="SSF54106">
    <property type="entry name" value="LysM domain"/>
    <property type="match status" value="3"/>
</dbReference>
<dbReference type="InterPro" id="IPR017853">
    <property type="entry name" value="GH"/>
</dbReference>
<dbReference type="Proteomes" id="UP000027936">
    <property type="component" value="Unassembled WGS sequence"/>
</dbReference>
<dbReference type="GO" id="GO:0005975">
    <property type="term" value="P:carbohydrate metabolic process"/>
    <property type="evidence" value="ECO:0007669"/>
    <property type="project" value="InterPro"/>
</dbReference>
<proteinExistence type="predicted"/>
<sequence length="468" mass="52612">MKIYVVQRGDTLSRISHKFGTTNQQIVFANGLEDPNRLVVGEALVIPAPYQQYVVQPGDTLWSIAYRYGVAIQEIVKANQLTDPSRLYIGQVLTIPVIYHSVQSGETLWLIANRYGVSVSSIVQANKLQNPEMLYIGLRLRIPETSMKKAMEVNAYVTRVGQDGANLVSPIAPYLTYISPFSHNVTKTGGLTPLNDDAILAVARNRNVSPLLALTNAGFNPDEAAQILRNEDIQNTLITNILAELKQKGYTGVNIDFEYVYPEDKENFNNFLRKVVRRIKPEGYSVSTALAPKYSAEQKGLQYAAHDYAAHGEIVDFVVIMTYEWGWIGGRPMAVAPINEVKKVLDYAVSVIPRHKIIMGVPIYGYDWKIPWKYGTRADVISPRQAVNIAAQNGVAINYDETSQSPFFHYTDRSGQQHEVWFEDARSIQVKYDTAKEYNLRGVSYWVLGPAFQQNWPVLGANFNIIKK</sequence>
<feature type="domain" description="LysM" evidence="3">
    <location>
        <begin position="51"/>
        <end position="95"/>
    </location>
</feature>
<dbReference type="PANTHER" id="PTHR46066:SF2">
    <property type="entry name" value="CHITINASE DOMAIN-CONTAINING PROTEIN 1"/>
    <property type="match status" value="1"/>
</dbReference>
<dbReference type="EMBL" id="JJRY01000022">
    <property type="protein sequence ID" value="KEF36758.1"/>
    <property type="molecule type" value="Genomic_DNA"/>
</dbReference>
<evidence type="ECO:0000313" key="5">
    <source>
        <dbReference type="EMBL" id="KEF36758.1"/>
    </source>
</evidence>
<dbReference type="InterPro" id="IPR018392">
    <property type="entry name" value="LysM"/>
</dbReference>